<dbReference type="InterPro" id="IPR019264">
    <property type="entry name" value="DUF2179"/>
</dbReference>
<keyword evidence="4 6" id="KW-1133">Transmembrane helix</keyword>
<gene>
    <name evidence="8" type="ORF">H8S11_07515</name>
</gene>
<comment type="subcellular location">
    <subcellularLocation>
        <location evidence="1">Cell membrane</location>
        <topology evidence="1">Multi-pass membrane protein</topology>
    </subcellularLocation>
</comment>
<dbReference type="PANTHER" id="PTHR33545:SF5">
    <property type="entry name" value="UPF0750 MEMBRANE PROTEIN YITT"/>
    <property type="match status" value="1"/>
</dbReference>
<dbReference type="PIRSF" id="PIRSF006483">
    <property type="entry name" value="Membrane_protein_YitT"/>
    <property type="match status" value="1"/>
</dbReference>
<dbReference type="EMBL" id="JACOPO010000004">
    <property type="protein sequence ID" value="MBC5722658.1"/>
    <property type="molecule type" value="Genomic_DNA"/>
</dbReference>
<evidence type="ECO:0000256" key="4">
    <source>
        <dbReference type="ARBA" id="ARBA00022989"/>
    </source>
</evidence>
<dbReference type="CDD" id="cd16380">
    <property type="entry name" value="YitT_C"/>
    <property type="match status" value="1"/>
</dbReference>
<feature type="domain" description="DUF2179" evidence="7">
    <location>
        <begin position="225"/>
        <end position="279"/>
    </location>
</feature>
<evidence type="ECO:0000259" key="7">
    <source>
        <dbReference type="Pfam" id="PF10035"/>
    </source>
</evidence>
<feature type="transmembrane region" description="Helical" evidence="6">
    <location>
        <begin position="153"/>
        <end position="172"/>
    </location>
</feature>
<evidence type="ECO:0000256" key="2">
    <source>
        <dbReference type="ARBA" id="ARBA00022475"/>
    </source>
</evidence>
<evidence type="ECO:0000256" key="3">
    <source>
        <dbReference type="ARBA" id="ARBA00022692"/>
    </source>
</evidence>
<keyword evidence="3 6" id="KW-0812">Transmembrane</keyword>
<dbReference type="InterPro" id="IPR003740">
    <property type="entry name" value="YitT"/>
</dbReference>
<dbReference type="Pfam" id="PF02588">
    <property type="entry name" value="YitT_membrane"/>
    <property type="match status" value="1"/>
</dbReference>
<dbReference type="Pfam" id="PF10035">
    <property type="entry name" value="DUF2179"/>
    <property type="match status" value="1"/>
</dbReference>
<dbReference type="InterPro" id="IPR015867">
    <property type="entry name" value="N-reg_PII/ATP_PRibTrfase_C"/>
</dbReference>
<accession>A0A8J6JAJ1</accession>
<evidence type="ECO:0000313" key="9">
    <source>
        <dbReference type="Proteomes" id="UP000628736"/>
    </source>
</evidence>
<feature type="transmembrane region" description="Helical" evidence="6">
    <location>
        <begin position="51"/>
        <end position="73"/>
    </location>
</feature>
<dbReference type="InterPro" id="IPR051461">
    <property type="entry name" value="UPF0750_membrane"/>
</dbReference>
<comment type="caution">
    <text evidence="8">The sequence shown here is derived from an EMBL/GenBank/DDBJ whole genome shotgun (WGS) entry which is preliminary data.</text>
</comment>
<feature type="transmembrane region" description="Helical" evidence="6">
    <location>
        <begin position="12"/>
        <end position="31"/>
    </location>
</feature>
<proteinExistence type="predicted"/>
<reference evidence="8" key="1">
    <citation type="submission" date="2020-08" db="EMBL/GenBank/DDBJ databases">
        <title>Genome public.</title>
        <authorList>
            <person name="Liu C."/>
            <person name="Sun Q."/>
        </authorList>
    </citation>
    <scope>NUCLEOTIDE SEQUENCE</scope>
    <source>
        <strain evidence="8">NSJ-23</strain>
    </source>
</reference>
<dbReference type="RefSeq" id="WP_186852716.1">
    <property type="nucleotide sequence ID" value="NZ_JACOPO010000004.1"/>
</dbReference>
<evidence type="ECO:0000256" key="1">
    <source>
        <dbReference type="ARBA" id="ARBA00004651"/>
    </source>
</evidence>
<dbReference type="Gene3D" id="3.30.70.120">
    <property type="match status" value="1"/>
</dbReference>
<protein>
    <submittedName>
        <fullName evidence="8">YitT family protein</fullName>
    </submittedName>
</protein>
<keyword evidence="5 6" id="KW-0472">Membrane</keyword>
<keyword evidence="2" id="KW-1003">Cell membrane</keyword>
<name>A0A8J6JAJ1_9FIRM</name>
<organism evidence="8 9">
    <name type="scientific">Flintibacter hominis</name>
    <dbReference type="NCBI Taxonomy" id="2763048"/>
    <lineage>
        <taxon>Bacteria</taxon>
        <taxon>Bacillati</taxon>
        <taxon>Bacillota</taxon>
        <taxon>Clostridia</taxon>
        <taxon>Eubacteriales</taxon>
        <taxon>Flintibacter</taxon>
    </lineage>
</organism>
<feature type="transmembrane region" description="Helical" evidence="6">
    <location>
        <begin position="80"/>
        <end position="104"/>
    </location>
</feature>
<feature type="transmembrane region" description="Helical" evidence="6">
    <location>
        <begin position="178"/>
        <end position="197"/>
    </location>
</feature>
<dbReference type="PANTHER" id="PTHR33545">
    <property type="entry name" value="UPF0750 MEMBRANE PROTEIN YITT-RELATED"/>
    <property type="match status" value="1"/>
</dbReference>
<dbReference type="AlphaFoldDB" id="A0A8J6JAJ1"/>
<evidence type="ECO:0000313" key="8">
    <source>
        <dbReference type="EMBL" id="MBC5722658.1"/>
    </source>
</evidence>
<feature type="transmembrane region" description="Helical" evidence="6">
    <location>
        <begin position="110"/>
        <end position="132"/>
    </location>
</feature>
<dbReference type="Proteomes" id="UP000628736">
    <property type="component" value="Unassembled WGS sequence"/>
</dbReference>
<evidence type="ECO:0000256" key="6">
    <source>
        <dbReference type="SAM" id="Phobius"/>
    </source>
</evidence>
<dbReference type="GO" id="GO:0005886">
    <property type="term" value="C:plasma membrane"/>
    <property type="evidence" value="ECO:0007669"/>
    <property type="project" value="UniProtKB-SubCell"/>
</dbReference>
<sequence length="290" mass="30842">MGKKGLGSAIKSCFWIVAASAIFSFGFNWCYVPNQISLGGITGLGQIINAAVPAIPIGIAVIALNIPLFLLSWKYLGGRLLLSSLFAMAATSLGVDIVAAIHSFQPMDPMLASVFGGVLIGLSLGIILLQGATTGGTDLIARLLKLPFGHLPMGRLLMAVDLAVIAAVALAFRSLNSALYGIISLYLSTVVIDKVLYGMDSAKVAYIITEKSSPVLDGLVHQLERGVTVLHGQGAWSGEEKQVLMCAFKQRQIVAIKQTVKELDPEAFLIVCDAHEVLGHGFRLYHPNEI</sequence>
<keyword evidence="9" id="KW-1185">Reference proteome</keyword>
<evidence type="ECO:0000256" key="5">
    <source>
        <dbReference type="ARBA" id="ARBA00023136"/>
    </source>
</evidence>